<dbReference type="HOGENOM" id="CLU_2789957_0_0_10"/>
<dbReference type="STRING" id="926562.Oweho_2912"/>
<dbReference type="RefSeq" id="WP_014203218.1">
    <property type="nucleotide sequence ID" value="NC_016599.1"/>
</dbReference>
<dbReference type="Proteomes" id="UP000005631">
    <property type="component" value="Chromosome"/>
</dbReference>
<sequence>MDSAETHITKLLQRRGAESAELRVELNLDLQSFITGSILRWQPALNLSKWRCPMGGSGLVKDIQLKQI</sequence>
<dbReference type="EMBL" id="CP003156">
    <property type="protein sequence ID" value="AEV33869.1"/>
    <property type="molecule type" value="Genomic_DNA"/>
</dbReference>
<name>G8R1C6_OWEHD</name>
<reference evidence="1 2" key="1">
    <citation type="journal article" date="2012" name="Stand. Genomic Sci.">
        <title>Genome sequence of the orange-pigmented seawater bacterium Owenweeksia hongkongensis type strain (UST20020801(T)).</title>
        <authorList>
            <person name="Riedel T."/>
            <person name="Held B."/>
            <person name="Nolan M."/>
            <person name="Lucas S."/>
            <person name="Lapidus A."/>
            <person name="Tice H."/>
            <person name="Del Rio T.G."/>
            <person name="Cheng J.F."/>
            <person name="Han C."/>
            <person name="Tapia R."/>
            <person name="Goodwin L.A."/>
            <person name="Pitluck S."/>
            <person name="Liolios K."/>
            <person name="Mavromatis K."/>
            <person name="Pagani I."/>
            <person name="Ivanova N."/>
            <person name="Mikhailova N."/>
            <person name="Pati A."/>
            <person name="Chen A."/>
            <person name="Palaniappan K."/>
            <person name="Rohde M."/>
            <person name="Tindall B.J."/>
            <person name="Detter J.C."/>
            <person name="Goker M."/>
            <person name="Woyke T."/>
            <person name="Bristow J."/>
            <person name="Eisen J.A."/>
            <person name="Markowitz V."/>
            <person name="Hugenholtz P."/>
            <person name="Klenk H.P."/>
            <person name="Kyrpides N.C."/>
        </authorList>
    </citation>
    <scope>NUCLEOTIDE SEQUENCE</scope>
    <source>
        <strain evidence="2">DSM 17368 / JCM 12287 / NRRL B-23963</strain>
    </source>
</reference>
<evidence type="ECO:0000313" key="1">
    <source>
        <dbReference type="EMBL" id="AEV33869.1"/>
    </source>
</evidence>
<gene>
    <name evidence="1" type="ordered locus">Oweho_2912</name>
</gene>
<protein>
    <submittedName>
        <fullName evidence="1">Uncharacterized protein</fullName>
    </submittedName>
</protein>
<evidence type="ECO:0000313" key="2">
    <source>
        <dbReference type="Proteomes" id="UP000005631"/>
    </source>
</evidence>
<proteinExistence type="predicted"/>
<dbReference type="AlphaFoldDB" id="G8R1C6"/>
<organism evidence="1 2">
    <name type="scientific">Owenweeksia hongkongensis (strain DSM 17368 / CIP 108786 / JCM 12287 / NRRL B-23963 / UST20020801)</name>
    <dbReference type="NCBI Taxonomy" id="926562"/>
    <lineage>
        <taxon>Bacteria</taxon>
        <taxon>Pseudomonadati</taxon>
        <taxon>Bacteroidota</taxon>
        <taxon>Flavobacteriia</taxon>
        <taxon>Flavobacteriales</taxon>
        <taxon>Owenweeksiaceae</taxon>
        <taxon>Owenweeksia</taxon>
    </lineage>
</organism>
<keyword evidence="2" id="KW-1185">Reference proteome</keyword>
<accession>G8R1C6</accession>
<dbReference type="KEGG" id="oho:Oweho_2912"/>